<evidence type="ECO:0000313" key="7">
    <source>
        <dbReference type="MGI" id="MGI:107186"/>
    </source>
</evidence>
<evidence type="ECO:0000313" key="6">
    <source>
        <dbReference type="Ensembl" id="ENSMUSP00000151306.2"/>
    </source>
</evidence>
<dbReference type="GO" id="GO:0051082">
    <property type="term" value="F:unfolded protein binding"/>
    <property type="evidence" value="ECO:0007669"/>
    <property type="project" value="InterPro"/>
</dbReference>
<dbReference type="GO" id="GO:0005524">
    <property type="term" value="F:ATP binding"/>
    <property type="evidence" value="ECO:0007669"/>
    <property type="project" value="UniProtKB-KW"/>
</dbReference>
<evidence type="ECO:0007829" key="11">
    <source>
        <dbReference type="PubMed" id="21183079"/>
    </source>
</evidence>
<dbReference type="PANTHER" id="PTHR11353">
    <property type="entry name" value="CHAPERONIN"/>
    <property type="match status" value="1"/>
</dbReference>
<dbReference type="MGI" id="MGI:107186">
    <property type="gene designation" value="Cct2"/>
</dbReference>
<dbReference type="Pfam" id="PF00118">
    <property type="entry name" value="Cpn60_TCP1"/>
    <property type="match status" value="1"/>
</dbReference>
<sequence>MASLSLAPVNIFKAGADEERAETARLSSFIGAIAIGDLVKSTLGPKGMDKILLSSGRDAALMVTNDGATILKNIGVDNPAAKVLVDMSRVQDDEVGDGTTSVTVLAAELLRVRVPDASTLVWGLWFEQQWNPFFLLCICLLAGSRIFNCKKDTSTDHHLRLERSHKGSKRGPAELRCGSWF</sequence>
<dbReference type="GO" id="GO:0016887">
    <property type="term" value="F:ATP hydrolysis activity"/>
    <property type="evidence" value="ECO:0007669"/>
    <property type="project" value="InterPro"/>
</dbReference>
<dbReference type="GeneTree" id="ENSGT00550000074930"/>
<organism evidence="6 8">
    <name type="scientific">Mus musculus</name>
    <name type="common">Mouse</name>
    <dbReference type="NCBI Taxonomy" id="10090"/>
    <lineage>
        <taxon>Eukaryota</taxon>
        <taxon>Metazoa</taxon>
        <taxon>Chordata</taxon>
        <taxon>Craniata</taxon>
        <taxon>Vertebrata</taxon>
        <taxon>Euteleostomi</taxon>
        <taxon>Mammalia</taxon>
        <taxon>Eutheria</taxon>
        <taxon>Euarchontoglires</taxon>
        <taxon>Glires</taxon>
        <taxon>Rodentia</taxon>
        <taxon>Myomorpha</taxon>
        <taxon>Muroidea</taxon>
        <taxon>Muridae</taxon>
        <taxon>Murinae</taxon>
        <taxon>Mus</taxon>
        <taxon>Mus</taxon>
    </lineage>
</organism>
<keyword evidence="2 5" id="KW-0547">Nucleotide-binding</keyword>
<dbReference type="SUPFAM" id="SSF48592">
    <property type="entry name" value="GroEL equatorial domain-like"/>
    <property type="match status" value="1"/>
</dbReference>
<dbReference type="Ensembl" id="ENSMUST00000219573.2">
    <property type="protein sequence ID" value="ENSMUSP00000151306.2"/>
    <property type="gene ID" value="ENSMUSG00000034024.9"/>
</dbReference>
<evidence type="ECO:0000256" key="2">
    <source>
        <dbReference type="ARBA" id="ARBA00022741"/>
    </source>
</evidence>
<dbReference type="Antibodypedia" id="762">
    <property type="antibodies" value="368 antibodies from 40 providers"/>
</dbReference>
<keyword evidence="4 5" id="KW-0143">Chaperone</keyword>
<dbReference type="InterPro" id="IPR017998">
    <property type="entry name" value="Chaperone_TCP-1"/>
</dbReference>
<accession>A0A1W2P6Q3</accession>
<dbReference type="PROSITE" id="PS00995">
    <property type="entry name" value="TCP1_3"/>
    <property type="match status" value="1"/>
</dbReference>
<comment type="similarity">
    <text evidence="1 5">Belongs to the TCP-1 chaperonin family.</text>
</comment>
<dbReference type="Proteomes" id="UP000000589">
    <property type="component" value="Chromosome 10"/>
</dbReference>
<dbReference type="GO" id="GO:0140662">
    <property type="term" value="F:ATP-dependent protein folding chaperone"/>
    <property type="evidence" value="ECO:0007669"/>
    <property type="project" value="InterPro"/>
</dbReference>
<dbReference type="AGR" id="MGI:107186"/>
<dbReference type="VEuPathDB" id="HostDB:ENSMUSG00000034024"/>
<keyword evidence="8" id="KW-1185">Reference proteome</keyword>
<evidence type="ECO:0000256" key="5">
    <source>
        <dbReference type="RuleBase" id="RU004187"/>
    </source>
</evidence>
<dbReference type="PROSITE" id="PS00751">
    <property type="entry name" value="TCP1_2"/>
    <property type="match status" value="1"/>
</dbReference>
<keyword evidence="9 10" id="KW-1267">Proteomics identification</keyword>
<dbReference type="InterPro" id="IPR002423">
    <property type="entry name" value="Cpn60/GroEL/TCP-1"/>
</dbReference>
<reference evidence="6" key="5">
    <citation type="submission" date="2025-09" db="UniProtKB">
        <authorList>
            <consortium name="Ensembl"/>
        </authorList>
    </citation>
    <scope>IDENTIFICATION</scope>
    <source>
        <strain evidence="6">C57BL/6J</strain>
    </source>
</reference>
<name>A0A1W2P6Q3_MOUSE</name>
<dbReference type="InterPro" id="IPR027413">
    <property type="entry name" value="GROEL-like_equatorial_sf"/>
</dbReference>
<dbReference type="SMR" id="A0A1W2P6Q3"/>
<reference evidence="6 8" key="1">
    <citation type="journal article" date="2009" name="PLoS Biol.">
        <title>Lineage-specific biology revealed by a finished genome assembly of the mouse.</title>
        <authorList>
            <consortium name="Mouse Genome Sequencing Consortium"/>
            <person name="Church D.M."/>
            <person name="Goodstadt L."/>
            <person name="Hillier L.W."/>
            <person name="Zody M.C."/>
            <person name="Goldstein S."/>
            <person name="She X."/>
            <person name="Bult C.J."/>
            <person name="Agarwala R."/>
            <person name="Cherry J.L."/>
            <person name="DiCuccio M."/>
            <person name="Hlavina W."/>
            <person name="Kapustin Y."/>
            <person name="Meric P."/>
            <person name="Maglott D."/>
            <person name="Birtle Z."/>
            <person name="Marques A.C."/>
            <person name="Graves T."/>
            <person name="Zhou S."/>
            <person name="Teague B."/>
            <person name="Potamousis K."/>
            <person name="Churas C."/>
            <person name="Place M."/>
            <person name="Herschleb J."/>
            <person name="Runnheim R."/>
            <person name="Forrest D."/>
            <person name="Amos-Landgraf J."/>
            <person name="Schwartz D.C."/>
            <person name="Cheng Z."/>
            <person name="Lindblad-Toh K."/>
            <person name="Eichler E.E."/>
            <person name="Ponting C.P."/>
        </authorList>
    </citation>
    <scope>NUCLEOTIDE SEQUENCE [LARGE SCALE GENOMIC DNA]</scope>
    <source>
        <strain evidence="6 8">C57BL/6J</strain>
    </source>
</reference>
<evidence type="ECO:0000256" key="1">
    <source>
        <dbReference type="ARBA" id="ARBA00008020"/>
    </source>
</evidence>
<protein>
    <submittedName>
        <fullName evidence="6">Chaperonin containing TCP1 subunit 2</fullName>
    </submittedName>
</protein>
<gene>
    <name evidence="6 7" type="primary">Cct2</name>
</gene>
<evidence type="ECO:0007829" key="9">
    <source>
        <dbReference type="PeptideAtlas" id="A0A1W2P6Q3"/>
    </source>
</evidence>
<reference evidence="6 8" key="3">
    <citation type="journal article" date="2011" name="PLoS Biol.">
        <title>Modernizing reference genome assemblies.</title>
        <authorList>
            <person name="Church D.M."/>
            <person name="Schneider V.A."/>
            <person name="Graves T."/>
            <person name="Auger K."/>
            <person name="Cunningham F."/>
            <person name="Bouk N."/>
            <person name="Chen H.C."/>
            <person name="Agarwala R."/>
            <person name="McLaren W.M."/>
            <person name="Ritchie G.R."/>
            <person name="Albracht D."/>
            <person name="Kremitzki M."/>
            <person name="Rock S."/>
            <person name="Kotkiewicz H."/>
            <person name="Kremitzki C."/>
            <person name="Wollam A."/>
            <person name="Trani L."/>
            <person name="Fulton L."/>
            <person name="Fulton R."/>
            <person name="Matthews L."/>
            <person name="Whitehead S."/>
            <person name="Chow W."/>
            <person name="Torrance J."/>
            <person name="Dunn M."/>
            <person name="Harden G."/>
            <person name="Threadgold G."/>
            <person name="Wood J."/>
            <person name="Collins J."/>
            <person name="Heath P."/>
            <person name="Griffiths G."/>
            <person name="Pelan S."/>
            <person name="Grafham D."/>
            <person name="Eichler E.E."/>
            <person name="Weinstock G."/>
            <person name="Mardis E.R."/>
            <person name="Wilson R.K."/>
            <person name="Howe K."/>
            <person name="Flicek P."/>
            <person name="Hubbard T."/>
        </authorList>
    </citation>
    <scope>NUCLEOTIDE SEQUENCE [LARGE SCALE GENOMIC DNA]</scope>
    <source>
        <strain evidence="6 8">C57BL/6J</strain>
    </source>
</reference>
<dbReference type="jPOST" id="A0A1W2P6Q3"/>
<dbReference type="PRINTS" id="PR00304">
    <property type="entry name" value="TCOMPLEXTCP1"/>
</dbReference>
<evidence type="ECO:0007829" key="10">
    <source>
        <dbReference type="ProteomicsDB" id="A0A1W2P6Q3"/>
    </source>
</evidence>
<dbReference type="Bgee" id="ENSMUSG00000034024">
    <property type="expression patterns" value="Expressed in superior cervical ganglion and 247 other cell types or tissues"/>
</dbReference>
<dbReference type="Gene3D" id="1.10.560.10">
    <property type="entry name" value="GroEL-like equatorial domain"/>
    <property type="match status" value="1"/>
</dbReference>
<keyword evidence="3 5" id="KW-0067">ATP-binding</keyword>
<evidence type="ECO:0000256" key="4">
    <source>
        <dbReference type="ARBA" id="ARBA00023186"/>
    </source>
</evidence>
<evidence type="ECO:0000313" key="8">
    <source>
        <dbReference type="Proteomes" id="UP000000589"/>
    </source>
</evidence>
<dbReference type="PROSITE" id="PS00750">
    <property type="entry name" value="TCP1_1"/>
    <property type="match status" value="1"/>
</dbReference>
<reference evidence="6" key="4">
    <citation type="submission" date="2025-08" db="UniProtKB">
        <authorList>
            <consortium name="Ensembl"/>
        </authorList>
    </citation>
    <scope>IDENTIFICATION</scope>
    <source>
        <strain evidence="6">C57BL/6J</strain>
    </source>
</reference>
<dbReference type="AlphaFoldDB" id="A0A1W2P6Q3"/>
<dbReference type="InterPro" id="IPR002194">
    <property type="entry name" value="Chaperonin_TCP-1_CS"/>
</dbReference>
<dbReference type="ProteomicsDB" id="324674"/>
<evidence type="ECO:0000256" key="3">
    <source>
        <dbReference type="ARBA" id="ARBA00022840"/>
    </source>
</evidence>
<proteinExistence type="evidence at protein level"/>
<reference evidence="11" key="2">
    <citation type="journal article" date="2010" name="Cell">
        <title>A tissue-specific atlas of mouse protein phosphorylation and expression.</title>
        <authorList>
            <person name="Huttlin E.L."/>
            <person name="Jedrychowski M.P."/>
            <person name="Elias J.E."/>
            <person name="Goswami T."/>
            <person name="Rad R."/>
            <person name="Beausoleil S.A."/>
            <person name="Villen J."/>
            <person name="Haas W."/>
            <person name="Sowa M.E."/>
            <person name="Gygi S.P."/>
        </authorList>
    </citation>
    <scope>IDENTIFICATION BY MASS SPECTROMETRY [LARGE SCALE ANALYSIS]</scope>
</reference>
<dbReference type="ExpressionAtlas" id="A0A1W2P6Q3">
    <property type="expression patterns" value="baseline and differential"/>
</dbReference>